<dbReference type="Proteomes" id="UP001271769">
    <property type="component" value="Unassembled WGS sequence"/>
</dbReference>
<feature type="transmembrane region" description="Helical" evidence="6">
    <location>
        <begin position="12"/>
        <end position="30"/>
    </location>
</feature>
<reference evidence="8 9" key="1">
    <citation type="journal article" date="2013" name="Antonie Van Leeuwenhoek">
        <title>Dongia rigui sp. nov., isolated from freshwater of a large wetland in Korea.</title>
        <authorList>
            <person name="Baik K.S."/>
            <person name="Hwang Y.M."/>
            <person name="Choi J.S."/>
            <person name="Kwon J."/>
            <person name="Seong C.N."/>
        </authorList>
    </citation>
    <scope>NUCLEOTIDE SEQUENCE [LARGE SCALE GENOMIC DNA]</scope>
    <source>
        <strain evidence="8 9">04SU4-P</strain>
    </source>
</reference>
<gene>
    <name evidence="8" type="ORF">SMD31_13450</name>
</gene>
<evidence type="ECO:0000256" key="3">
    <source>
        <dbReference type="ARBA" id="ARBA00022692"/>
    </source>
</evidence>
<comment type="similarity">
    <text evidence="2">Belongs to the drug/metabolite transporter (DMT) superfamily. 10 TMS drug/metabolite exporter (DME) (TC 2.A.7.3) family.</text>
</comment>
<keyword evidence="4 6" id="KW-1133">Transmembrane helix</keyword>
<dbReference type="InterPro" id="IPR037185">
    <property type="entry name" value="EmrE-like"/>
</dbReference>
<feature type="transmembrane region" description="Helical" evidence="6">
    <location>
        <begin position="214"/>
        <end position="233"/>
    </location>
</feature>
<accession>A0ABU5E034</accession>
<sequence>MSLATNTKLTDNTQWGVILAIAGYAVFSGQDAIVKWLVMHDYAIFQILFVRSLTISIITLFIGGKTGVMNVMRSRNKGGLALRAGLLLSAWLCYFNAAKHLTLPDLVTLYYAAPVIVTILSIVVLREKVNAWRWASVIVGFIGVVVAANPGGRAELQWALLVLVAATLWAFATMLVRKIMHAEPTINQMIFTNGGFVLLCGVTMPWWWHQPGLLEFSLMIGLGLISGTGQYLLYESFRHAPASVIAPTEYTALVWSVILGYLVWQDLPTHTGIIGAAMIVASSLIVMLGERKKGAG</sequence>
<comment type="subcellular location">
    <subcellularLocation>
        <location evidence="1">Membrane</location>
        <topology evidence="1">Multi-pass membrane protein</topology>
    </subcellularLocation>
</comment>
<proteinExistence type="inferred from homology"/>
<keyword evidence="3 6" id="KW-0812">Transmembrane</keyword>
<dbReference type="InterPro" id="IPR000620">
    <property type="entry name" value="EamA_dom"/>
</dbReference>
<dbReference type="PANTHER" id="PTHR22911">
    <property type="entry name" value="ACYL-MALONYL CONDENSING ENZYME-RELATED"/>
    <property type="match status" value="1"/>
</dbReference>
<comment type="caution">
    <text evidence="8">The sequence shown here is derived from an EMBL/GenBank/DDBJ whole genome shotgun (WGS) entry which is preliminary data.</text>
</comment>
<dbReference type="SUPFAM" id="SSF103481">
    <property type="entry name" value="Multidrug resistance efflux transporter EmrE"/>
    <property type="match status" value="2"/>
</dbReference>
<feature type="transmembrane region" description="Helical" evidence="6">
    <location>
        <begin position="245"/>
        <end position="264"/>
    </location>
</feature>
<feature type="domain" description="EamA" evidence="7">
    <location>
        <begin position="15"/>
        <end position="146"/>
    </location>
</feature>
<feature type="transmembrane region" description="Helical" evidence="6">
    <location>
        <begin position="270"/>
        <end position="289"/>
    </location>
</feature>
<dbReference type="RefSeq" id="WP_320501412.1">
    <property type="nucleotide sequence ID" value="NZ_JAXCLX010000002.1"/>
</dbReference>
<feature type="transmembrane region" description="Helical" evidence="6">
    <location>
        <begin position="132"/>
        <end position="150"/>
    </location>
</feature>
<feature type="transmembrane region" description="Helical" evidence="6">
    <location>
        <begin position="80"/>
        <end position="97"/>
    </location>
</feature>
<evidence type="ECO:0000313" key="8">
    <source>
        <dbReference type="EMBL" id="MDY0872942.1"/>
    </source>
</evidence>
<evidence type="ECO:0000259" key="7">
    <source>
        <dbReference type="Pfam" id="PF00892"/>
    </source>
</evidence>
<dbReference type="Pfam" id="PF00892">
    <property type="entry name" value="EamA"/>
    <property type="match status" value="2"/>
</dbReference>
<feature type="transmembrane region" description="Helical" evidence="6">
    <location>
        <begin position="156"/>
        <end position="176"/>
    </location>
</feature>
<evidence type="ECO:0000313" key="9">
    <source>
        <dbReference type="Proteomes" id="UP001271769"/>
    </source>
</evidence>
<evidence type="ECO:0000256" key="1">
    <source>
        <dbReference type="ARBA" id="ARBA00004141"/>
    </source>
</evidence>
<name>A0ABU5E034_9PROT</name>
<evidence type="ECO:0000256" key="6">
    <source>
        <dbReference type="SAM" id="Phobius"/>
    </source>
</evidence>
<keyword evidence="9" id="KW-1185">Reference proteome</keyword>
<dbReference type="EMBL" id="JAXCLX010000002">
    <property type="protein sequence ID" value="MDY0872942.1"/>
    <property type="molecule type" value="Genomic_DNA"/>
</dbReference>
<evidence type="ECO:0000256" key="2">
    <source>
        <dbReference type="ARBA" id="ARBA00009853"/>
    </source>
</evidence>
<organism evidence="8 9">
    <name type="scientific">Dongia rigui</name>
    <dbReference type="NCBI Taxonomy" id="940149"/>
    <lineage>
        <taxon>Bacteria</taxon>
        <taxon>Pseudomonadati</taxon>
        <taxon>Pseudomonadota</taxon>
        <taxon>Alphaproteobacteria</taxon>
        <taxon>Rhodospirillales</taxon>
        <taxon>Dongiaceae</taxon>
        <taxon>Dongia</taxon>
    </lineage>
</organism>
<protein>
    <submittedName>
        <fullName evidence="8">DMT family transporter</fullName>
    </submittedName>
</protein>
<feature type="transmembrane region" description="Helical" evidence="6">
    <location>
        <begin position="109"/>
        <end position="125"/>
    </location>
</feature>
<dbReference type="PANTHER" id="PTHR22911:SF6">
    <property type="entry name" value="SOLUTE CARRIER FAMILY 35 MEMBER G1"/>
    <property type="match status" value="1"/>
</dbReference>
<feature type="domain" description="EamA" evidence="7">
    <location>
        <begin position="158"/>
        <end position="287"/>
    </location>
</feature>
<keyword evidence="5 6" id="KW-0472">Membrane</keyword>
<evidence type="ECO:0000256" key="5">
    <source>
        <dbReference type="ARBA" id="ARBA00023136"/>
    </source>
</evidence>
<evidence type="ECO:0000256" key="4">
    <source>
        <dbReference type="ARBA" id="ARBA00022989"/>
    </source>
</evidence>
<feature type="transmembrane region" description="Helical" evidence="6">
    <location>
        <begin position="42"/>
        <end position="68"/>
    </location>
</feature>
<feature type="transmembrane region" description="Helical" evidence="6">
    <location>
        <begin position="188"/>
        <end position="208"/>
    </location>
</feature>